<dbReference type="Proteomes" id="UP000636110">
    <property type="component" value="Unassembled WGS sequence"/>
</dbReference>
<dbReference type="RefSeq" id="WP_182953432.1">
    <property type="nucleotide sequence ID" value="NZ_WNXC01000001.1"/>
</dbReference>
<gene>
    <name evidence="1" type="ORF">GM920_03450</name>
</gene>
<evidence type="ECO:0000313" key="1">
    <source>
        <dbReference type="EMBL" id="MBB2147961.1"/>
    </source>
</evidence>
<name>A0ABR6ESK2_9SPHI</name>
<organism evidence="1 2">
    <name type="scientific">Pedobacter gandavensis</name>
    <dbReference type="NCBI Taxonomy" id="2679963"/>
    <lineage>
        <taxon>Bacteria</taxon>
        <taxon>Pseudomonadati</taxon>
        <taxon>Bacteroidota</taxon>
        <taxon>Sphingobacteriia</taxon>
        <taxon>Sphingobacteriales</taxon>
        <taxon>Sphingobacteriaceae</taxon>
        <taxon>Pedobacter</taxon>
    </lineage>
</organism>
<dbReference type="Pfam" id="PF19265">
    <property type="entry name" value="DUF5908"/>
    <property type="match status" value="1"/>
</dbReference>
<dbReference type="InterPro" id="IPR045459">
    <property type="entry name" value="DUF5908"/>
</dbReference>
<proteinExistence type="predicted"/>
<keyword evidence="2" id="KW-1185">Reference proteome</keyword>
<reference evidence="1 2" key="1">
    <citation type="submission" date="2019-11" db="EMBL/GenBank/DDBJ databases">
        <title>Description of Pedobacter sp. LMG 31462T.</title>
        <authorList>
            <person name="Carlier A."/>
            <person name="Qi S."/>
            <person name="Vandamme P."/>
        </authorList>
    </citation>
    <scope>NUCLEOTIDE SEQUENCE [LARGE SCALE GENOMIC DNA]</scope>
    <source>
        <strain evidence="1 2">LMG 31462</strain>
    </source>
</reference>
<sequence length="53" mass="6150">MPIEIRELVIRVAIEKEQFSDSLDPLALQQLKSEIVKACTTKIIQKINKNKER</sequence>
<evidence type="ECO:0000313" key="2">
    <source>
        <dbReference type="Proteomes" id="UP000636110"/>
    </source>
</evidence>
<dbReference type="EMBL" id="WNXC01000001">
    <property type="protein sequence ID" value="MBB2147961.1"/>
    <property type="molecule type" value="Genomic_DNA"/>
</dbReference>
<comment type="caution">
    <text evidence="1">The sequence shown here is derived from an EMBL/GenBank/DDBJ whole genome shotgun (WGS) entry which is preliminary data.</text>
</comment>
<protein>
    <submittedName>
        <fullName evidence="1">Uncharacterized protein</fullName>
    </submittedName>
</protein>
<accession>A0ABR6ESK2</accession>